<evidence type="ECO:0000256" key="1">
    <source>
        <dbReference type="ARBA" id="ARBA00021292"/>
    </source>
</evidence>
<dbReference type="GO" id="GO:1901137">
    <property type="term" value="P:carbohydrate derivative biosynthetic process"/>
    <property type="evidence" value="ECO:0007669"/>
    <property type="project" value="UniProtKB-ARBA"/>
</dbReference>
<dbReference type="EMBL" id="CP071868">
    <property type="protein sequence ID" value="QTE29023.1"/>
    <property type="molecule type" value="Genomic_DNA"/>
</dbReference>
<dbReference type="RefSeq" id="WP_227423284.1">
    <property type="nucleotide sequence ID" value="NZ_CP071868.1"/>
</dbReference>
<evidence type="ECO:0000259" key="4">
    <source>
        <dbReference type="Pfam" id="PF13439"/>
    </source>
</evidence>
<dbReference type="PANTHER" id="PTHR45947:SF3">
    <property type="entry name" value="SULFOQUINOVOSYL TRANSFERASE SQD2"/>
    <property type="match status" value="1"/>
</dbReference>
<evidence type="ECO:0000313" key="6">
    <source>
        <dbReference type="Proteomes" id="UP000663937"/>
    </source>
</evidence>
<evidence type="ECO:0000256" key="3">
    <source>
        <dbReference type="ARBA" id="ARBA00022679"/>
    </source>
</evidence>
<dbReference type="Gene3D" id="3.40.50.2000">
    <property type="entry name" value="Glycogen Phosphorylase B"/>
    <property type="match status" value="2"/>
</dbReference>
<dbReference type="Proteomes" id="UP000663937">
    <property type="component" value="Chromosome"/>
</dbReference>
<keyword evidence="3" id="KW-0808">Transferase</keyword>
<name>A0A8A4ZDP2_9MICO</name>
<reference evidence="5" key="1">
    <citation type="submission" date="2021-03" db="EMBL/GenBank/DDBJ databases">
        <title>Pengzhenrongella sicca gen. nov., sp. nov., a new member of suborder Micrococcineae isolated from High-Arctic tundra soil.</title>
        <authorList>
            <person name="Peng F."/>
        </authorList>
    </citation>
    <scope>NUCLEOTIDE SEQUENCE</scope>
    <source>
        <strain evidence="5">LRZ-2</strain>
    </source>
</reference>
<evidence type="ECO:0000256" key="2">
    <source>
        <dbReference type="ARBA" id="ARBA00022676"/>
    </source>
</evidence>
<accession>A0A8A4ZDP2</accession>
<dbReference type="PANTHER" id="PTHR45947">
    <property type="entry name" value="SULFOQUINOVOSYL TRANSFERASE SQD2"/>
    <property type="match status" value="1"/>
</dbReference>
<keyword evidence="6" id="KW-1185">Reference proteome</keyword>
<keyword evidence="2" id="KW-0328">Glycosyltransferase</keyword>
<dbReference type="SUPFAM" id="SSF53756">
    <property type="entry name" value="UDP-Glycosyltransferase/glycogen phosphorylase"/>
    <property type="match status" value="1"/>
</dbReference>
<dbReference type="GO" id="GO:0016757">
    <property type="term" value="F:glycosyltransferase activity"/>
    <property type="evidence" value="ECO:0007669"/>
    <property type="project" value="UniProtKB-KW"/>
</dbReference>
<dbReference type="Pfam" id="PF13692">
    <property type="entry name" value="Glyco_trans_1_4"/>
    <property type="match status" value="1"/>
</dbReference>
<dbReference type="InterPro" id="IPR050194">
    <property type="entry name" value="Glycosyltransferase_grp1"/>
</dbReference>
<dbReference type="Pfam" id="PF13439">
    <property type="entry name" value="Glyco_transf_4"/>
    <property type="match status" value="1"/>
</dbReference>
<gene>
    <name evidence="5" type="ORF">J4E96_17205</name>
</gene>
<dbReference type="InterPro" id="IPR028098">
    <property type="entry name" value="Glyco_trans_4-like_N"/>
</dbReference>
<dbReference type="AlphaFoldDB" id="A0A8A4ZDP2"/>
<organism evidence="5 6">
    <name type="scientific">Pengzhenrongella sicca</name>
    <dbReference type="NCBI Taxonomy" id="2819238"/>
    <lineage>
        <taxon>Bacteria</taxon>
        <taxon>Bacillati</taxon>
        <taxon>Actinomycetota</taxon>
        <taxon>Actinomycetes</taxon>
        <taxon>Micrococcales</taxon>
        <taxon>Pengzhenrongella</taxon>
    </lineage>
</organism>
<protein>
    <recommendedName>
        <fullName evidence="1">D-inositol 3-phosphate glycosyltransferase</fullName>
    </recommendedName>
</protein>
<proteinExistence type="predicted"/>
<dbReference type="KEGG" id="psic:J4E96_17205"/>
<evidence type="ECO:0000313" key="5">
    <source>
        <dbReference type="EMBL" id="QTE29023.1"/>
    </source>
</evidence>
<sequence>MTTPTIVQHSFGEPGSGGPITALGRVLDSPLAAKYTFVRMHQHRAAGGIDVALIATWVRLLRRVRPDLVHVRGLGNEGFHGALAARLAGCPRVLVSIHGTVRDLQQGGRSARRRLLVGAIEPATLRLATHVATVSTDASGRRFLDPYRAKLAGVIPNGVDLPLAPSPLRAPTRAALGVDDRELVCVVVGRLSLDKGHLVLAEAMRRLPEHAASTRLVVVGEGPDRAAIEAAYRGVPGWSTQLLGRRLDVAALLVAADVFVFPTLHENLSNALLEGMAAGLPVVASAVGGNVEVLERGGGLLVPPSDPAALAAALGALADDAALRTRLGREAREVVAGHYTVEHMVAGLDDLYQRILARGRPK</sequence>
<feature type="domain" description="Glycosyltransferase subfamily 4-like N-terminal" evidence="4">
    <location>
        <begin position="45"/>
        <end position="161"/>
    </location>
</feature>